<dbReference type="GO" id="GO:0003676">
    <property type="term" value="F:nucleic acid binding"/>
    <property type="evidence" value="ECO:0007669"/>
    <property type="project" value="InterPro"/>
</dbReference>
<dbReference type="GO" id="GO:0003964">
    <property type="term" value="F:RNA-directed DNA polymerase activity"/>
    <property type="evidence" value="ECO:0007669"/>
    <property type="project" value="UniProtKB-KW"/>
</dbReference>
<dbReference type="EC" id="2.7.7.49" evidence="1"/>
<dbReference type="Proteomes" id="UP000479000">
    <property type="component" value="Unassembled WGS sequence"/>
</dbReference>
<dbReference type="GO" id="GO:0042575">
    <property type="term" value="C:DNA polymerase complex"/>
    <property type="evidence" value="ECO:0007669"/>
    <property type="project" value="UniProtKB-ARBA"/>
</dbReference>
<evidence type="ECO:0000256" key="4">
    <source>
        <dbReference type="ARBA" id="ARBA00022695"/>
    </source>
</evidence>
<dbReference type="PANTHER" id="PTHR37984">
    <property type="entry name" value="PROTEIN CBG26694"/>
    <property type="match status" value="1"/>
</dbReference>
<dbReference type="EMBL" id="CADCXU010023024">
    <property type="protein sequence ID" value="CAB0010396.1"/>
    <property type="molecule type" value="Genomic_DNA"/>
</dbReference>
<dbReference type="PANTHER" id="PTHR37984:SF5">
    <property type="entry name" value="PROTEIN NYNRIN-LIKE"/>
    <property type="match status" value="1"/>
</dbReference>
<dbReference type="InterPro" id="IPR043128">
    <property type="entry name" value="Rev_trsase/Diguanyl_cyclase"/>
</dbReference>
<feature type="non-terminal residue" evidence="14">
    <location>
        <position position="1"/>
    </location>
</feature>
<dbReference type="AlphaFoldDB" id="A0A6H5H046"/>
<evidence type="ECO:0000259" key="13">
    <source>
        <dbReference type="PROSITE" id="PS50994"/>
    </source>
</evidence>
<keyword evidence="5" id="KW-0540">Nuclease</keyword>
<dbReference type="FunFam" id="3.10.20.370:FF:000001">
    <property type="entry name" value="Retrovirus-related Pol polyprotein from transposon 17.6-like protein"/>
    <property type="match status" value="1"/>
</dbReference>
<dbReference type="GO" id="GO:0015074">
    <property type="term" value="P:DNA integration"/>
    <property type="evidence" value="ECO:0007669"/>
    <property type="project" value="InterPro"/>
</dbReference>
<dbReference type="Pfam" id="PF17921">
    <property type="entry name" value="Integrase_H2C2"/>
    <property type="match status" value="1"/>
</dbReference>
<dbReference type="CDD" id="cd01647">
    <property type="entry name" value="RT_LTR"/>
    <property type="match status" value="1"/>
</dbReference>
<feature type="compositionally biased region" description="Low complexity" evidence="10">
    <location>
        <begin position="1098"/>
        <end position="1108"/>
    </location>
</feature>
<keyword evidence="11" id="KW-1133">Transmembrane helix</keyword>
<dbReference type="InterPro" id="IPR043502">
    <property type="entry name" value="DNA/RNA_pol_sf"/>
</dbReference>
<evidence type="ECO:0000256" key="9">
    <source>
        <dbReference type="ARBA" id="ARBA00023268"/>
    </source>
</evidence>
<dbReference type="CDD" id="cd09274">
    <property type="entry name" value="RNase_HI_RT_Ty3"/>
    <property type="match status" value="1"/>
</dbReference>
<dbReference type="Pfam" id="PF00078">
    <property type="entry name" value="RVT_1"/>
    <property type="match status" value="1"/>
</dbReference>
<dbReference type="GO" id="GO:0006508">
    <property type="term" value="P:proteolysis"/>
    <property type="evidence" value="ECO:0007669"/>
    <property type="project" value="UniProtKB-KW"/>
</dbReference>
<dbReference type="InterPro" id="IPR036397">
    <property type="entry name" value="RNaseH_sf"/>
</dbReference>
<dbReference type="Gene3D" id="3.30.70.270">
    <property type="match status" value="2"/>
</dbReference>
<keyword evidence="7" id="KW-0378">Hydrolase</keyword>
<evidence type="ECO:0000256" key="2">
    <source>
        <dbReference type="ARBA" id="ARBA00022670"/>
    </source>
</evidence>
<dbReference type="PROSITE" id="PS50878">
    <property type="entry name" value="RT_POL"/>
    <property type="match status" value="1"/>
</dbReference>
<keyword evidence="2" id="KW-0645">Protease</keyword>
<evidence type="ECO:0000259" key="12">
    <source>
        <dbReference type="PROSITE" id="PS50878"/>
    </source>
</evidence>
<sequence length="1153" mass="129635">SLPSMPMKDTFTIFINRISIPLQDTACGVRHEFFAYQLLGSPKAAQLGLVYAKDDISGEKVSEEYKICGLKSPYPYAFETFTVLFFFAPMTVITILYMLIGIKLHSTTKVKSGQRLRDSRKSAGYGTTRVVKMLGKLTHHNSGNNKFFEISSSNYGSVFSIVSNGLYSSCCSQSTLTRCLSRNLRSEAPCGSSGGGLAPRFNYSVLSHRSARNSNNSNNNNNNSYSSDNSFIDQSNPAYFDPDPEYSHVIVTNGPPVCARPRRLPPDKFSQAKLEFQHMVNMGICRPSKSAWASPLHMVRKKDGSWRPCGDYRSLNAITVPDKYPIPHLQDFNSQLEGTTIYSKIDLVRAFHHVPVAPDDIPKTAVITPFGLFEFLRMPFGLKNAAQSFQRYLHSIVRDLHFVYSYIDDLLIASTSHEEHLDHLNQLFTRLNEHGLCINIAKCEFGVPEVSFLGHHVSKNGIAPLPERVHAILNFPQPSTIEDLRRFLGLVNFYRRSLPNAAVTQQPLFKLCQDPKKRDKRTINWTPETVGAFESLKTQLSNATLLAHPSSTLPLVLMTDASDFAIGGALHQIRNSVSEPLGFFSKKLSSSQRSYSTYDRELLAAYSSVKYFRHMLEGREFSLLTDHKPLTFAFLQRPEKASPRQLRQLDYISQFTTDVRHVPGSKNIPADICSRIASISLQTAISLQDIATAQLSCEELKHFRKSKNSSLVLQDLALDDGTLVTCDSSTGKLRPFVPPDFRRRIFDSLHNLSHPGIAATVALVQSRFCWPSLKRDVSSWAKSCIGCQRAKTWRHTSTPVGSYPPVDRRFSHINVDIVGPLPVSQGYRYLLTIIDRYTRWPEAIPLTDITAENVAFNLLSSWISRFGVPRFLTTDRGRQFDCQLFKHLTELLGIKHIRTTAYHPASNGAIERWHRCLKSALKAQLTEDWHPKLPTVLLGLRSYFIPEHNVTPAELTYGEPITLPVDSLENSDHPETVSSFIENLRSQLRAMRPVPFKHHSTKKVYFHEDLRTSSHVFVRRDAVRRPLQPTYDGPYRVVSRSDKTFSIIMPHGEQTVTVDRLKPAYILSSDPPDSSSKPPIPPSQPTPINRLSDRTSGRDPQPSASPASPDRRAVTRSGRHVRCPARFVSSSHRIHWKGSTVEVASGVTPSNCP</sequence>
<dbReference type="Gene3D" id="3.30.420.10">
    <property type="entry name" value="Ribonuclease H-like superfamily/Ribonuclease H"/>
    <property type="match status" value="1"/>
</dbReference>
<feature type="region of interest" description="Disordered" evidence="10">
    <location>
        <begin position="1065"/>
        <end position="1121"/>
    </location>
</feature>
<dbReference type="InterPro" id="IPR001584">
    <property type="entry name" value="Integrase_cat-core"/>
</dbReference>
<dbReference type="FunFam" id="3.30.420.10:FF:000032">
    <property type="entry name" value="Retrovirus-related Pol polyprotein from transposon 297-like Protein"/>
    <property type="match status" value="1"/>
</dbReference>
<feature type="compositionally biased region" description="Low complexity" evidence="10">
    <location>
        <begin position="1068"/>
        <end position="1077"/>
    </location>
</feature>
<keyword evidence="4" id="KW-0548">Nucleotidyltransferase</keyword>
<keyword evidence="9" id="KW-0511">Multifunctional enzyme</keyword>
<evidence type="ECO:0000256" key="5">
    <source>
        <dbReference type="ARBA" id="ARBA00022722"/>
    </source>
</evidence>
<keyword evidence="3" id="KW-0808">Transferase</keyword>
<evidence type="ECO:0000256" key="1">
    <source>
        <dbReference type="ARBA" id="ARBA00012493"/>
    </source>
</evidence>
<dbReference type="Pfam" id="PF00665">
    <property type="entry name" value="rve"/>
    <property type="match status" value="1"/>
</dbReference>
<keyword evidence="11" id="KW-0472">Membrane</keyword>
<dbReference type="SUPFAM" id="SSF56672">
    <property type="entry name" value="DNA/RNA polymerases"/>
    <property type="match status" value="1"/>
</dbReference>
<dbReference type="Gene3D" id="1.20.1070.10">
    <property type="entry name" value="Rhodopsin 7-helix transmembrane proteins"/>
    <property type="match status" value="1"/>
</dbReference>
<evidence type="ECO:0000313" key="14">
    <source>
        <dbReference type="EMBL" id="CAB0010396.1"/>
    </source>
</evidence>
<protein>
    <recommendedName>
        <fullName evidence="1">RNA-directed DNA polymerase</fullName>
        <ecNumber evidence="1">2.7.7.49</ecNumber>
    </recommendedName>
</protein>
<reference evidence="14 15" key="1">
    <citation type="submission" date="2020-02" db="EMBL/GenBank/DDBJ databases">
        <authorList>
            <person name="Ferguson B K."/>
        </authorList>
    </citation>
    <scope>NUCLEOTIDE SEQUENCE [LARGE SCALE GENOMIC DNA]</scope>
</reference>
<dbReference type="OrthoDB" id="6626050at2759"/>
<feature type="domain" description="Reverse transcriptase" evidence="12">
    <location>
        <begin position="280"/>
        <end position="457"/>
    </location>
</feature>
<dbReference type="GO" id="GO:0004519">
    <property type="term" value="F:endonuclease activity"/>
    <property type="evidence" value="ECO:0007669"/>
    <property type="project" value="UniProtKB-KW"/>
</dbReference>
<accession>A0A6H5H046</accession>
<keyword evidence="6" id="KW-0255">Endonuclease</keyword>
<dbReference type="InterPro" id="IPR050951">
    <property type="entry name" value="Retrovirus_Pol_polyprotein"/>
</dbReference>
<dbReference type="InterPro" id="IPR041588">
    <property type="entry name" value="Integrase_H2C2"/>
</dbReference>
<keyword evidence="11" id="KW-0812">Transmembrane</keyword>
<proteinExistence type="predicted"/>
<evidence type="ECO:0000313" key="15">
    <source>
        <dbReference type="Proteomes" id="UP000479000"/>
    </source>
</evidence>
<dbReference type="Gene3D" id="1.10.340.70">
    <property type="match status" value="1"/>
</dbReference>
<name>A0A6H5H046_9HEMI</name>
<feature type="transmembrane region" description="Helical" evidence="11">
    <location>
        <begin position="76"/>
        <end position="100"/>
    </location>
</feature>
<evidence type="ECO:0000256" key="3">
    <source>
        <dbReference type="ARBA" id="ARBA00022679"/>
    </source>
</evidence>
<evidence type="ECO:0000256" key="11">
    <source>
        <dbReference type="SAM" id="Phobius"/>
    </source>
</evidence>
<dbReference type="Pfam" id="PF17919">
    <property type="entry name" value="RT_RNaseH_2"/>
    <property type="match status" value="1"/>
</dbReference>
<dbReference type="Gene3D" id="3.10.10.10">
    <property type="entry name" value="HIV Type 1 Reverse Transcriptase, subunit A, domain 1"/>
    <property type="match status" value="1"/>
</dbReference>
<keyword evidence="15" id="KW-1185">Reference proteome</keyword>
<dbReference type="GO" id="GO:0008233">
    <property type="term" value="F:peptidase activity"/>
    <property type="evidence" value="ECO:0007669"/>
    <property type="project" value="UniProtKB-KW"/>
</dbReference>
<dbReference type="InterPro" id="IPR041577">
    <property type="entry name" value="RT_RNaseH_2"/>
</dbReference>
<evidence type="ECO:0000256" key="10">
    <source>
        <dbReference type="SAM" id="MobiDB-lite"/>
    </source>
</evidence>
<evidence type="ECO:0000256" key="6">
    <source>
        <dbReference type="ARBA" id="ARBA00022759"/>
    </source>
</evidence>
<dbReference type="InterPro" id="IPR012337">
    <property type="entry name" value="RNaseH-like_sf"/>
</dbReference>
<evidence type="ECO:0000256" key="7">
    <source>
        <dbReference type="ARBA" id="ARBA00022801"/>
    </source>
</evidence>
<dbReference type="SUPFAM" id="SSF53098">
    <property type="entry name" value="Ribonuclease H-like"/>
    <property type="match status" value="1"/>
</dbReference>
<dbReference type="FunFam" id="3.30.70.270:FF:000020">
    <property type="entry name" value="Transposon Tf2-6 polyprotein-like Protein"/>
    <property type="match status" value="1"/>
</dbReference>
<dbReference type="PROSITE" id="PS50994">
    <property type="entry name" value="INTEGRASE"/>
    <property type="match status" value="1"/>
</dbReference>
<evidence type="ECO:0000256" key="8">
    <source>
        <dbReference type="ARBA" id="ARBA00022918"/>
    </source>
</evidence>
<gene>
    <name evidence="14" type="ORF">NTEN_LOCUS15441</name>
</gene>
<organism evidence="14 15">
    <name type="scientific">Nesidiocoris tenuis</name>
    <dbReference type="NCBI Taxonomy" id="355587"/>
    <lineage>
        <taxon>Eukaryota</taxon>
        <taxon>Metazoa</taxon>
        <taxon>Ecdysozoa</taxon>
        <taxon>Arthropoda</taxon>
        <taxon>Hexapoda</taxon>
        <taxon>Insecta</taxon>
        <taxon>Pterygota</taxon>
        <taxon>Neoptera</taxon>
        <taxon>Paraneoptera</taxon>
        <taxon>Hemiptera</taxon>
        <taxon>Heteroptera</taxon>
        <taxon>Panheteroptera</taxon>
        <taxon>Cimicomorpha</taxon>
        <taxon>Miridae</taxon>
        <taxon>Dicyphina</taxon>
        <taxon>Nesidiocoris</taxon>
    </lineage>
</organism>
<feature type="domain" description="Integrase catalytic" evidence="13">
    <location>
        <begin position="800"/>
        <end position="972"/>
    </location>
</feature>
<dbReference type="InterPro" id="IPR000477">
    <property type="entry name" value="RT_dom"/>
</dbReference>
<keyword evidence="8" id="KW-0695">RNA-directed DNA polymerase</keyword>
<dbReference type="FunFam" id="3.10.10.10:FF:000007">
    <property type="entry name" value="Retrovirus-related Pol polyprotein from transposon 17.6-like Protein"/>
    <property type="match status" value="1"/>
</dbReference>